<keyword evidence="7" id="KW-1185">Reference proteome</keyword>
<evidence type="ECO:0000313" key="7">
    <source>
        <dbReference type="Proteomes" id="UP000472272"/>
    </source>
</evidence>
<feature type="domain" description="N-acetyltransferase" evidence="5">
    <location>
        <begin position="60"/>
        <end position="220"/>
    </location>
</feature>
<dbReference type="CDD" id="cd04301">
    <property type="entry name" value="NAT_SF"/>
    <property type="match status" value="1"/>
</dbReference>
<dbReference type="PANTHER" id="PTHR10545">
    <property type="entry name" value="DIAMINE N-ACETYLTRANSFERASE"/>
    <property type="match status" value="1"/>
</dbReference>
<evidence type="ECO:0000313" key="6">
    <source>
        <dbReference type="Ensembl" id="ENSPMRP00000018274.1"/>
    </source>
</evidence>
<evidence type="ECO:0000256" key="3">
    <source>
        <dbReference type="ARBA" id="ARBA00023315"/>
    </source>
</evidence>
<sequence>MPGAEICPCARILLAVVGLGLPCPPLSQPGCPRDSPLRTERDSKLTWLRPWRFLSGAMSFAIRRCTPKDLKDIMRFIEEIAVLHNVPLGSVRTSVEELKNAGFGERPRYKCFVAEIPAEEKCKDGRSLAGYTLFSYTYNTLRGRNAYVDNLYVKPEFRGRGIGGALMKQMAEDAWSQGCTQLQMHVSASKEDDFGFLFRRGGEDLTSKEGWDLLRILSHDLRGMASRSKF</sequence>
<dbReference type="Ensembl" id="ENSPMRT00000019435.1">
    <property type="protein sequence ID" value="ENSPMRP00000018274.1"/>
    <property type="gene ID" value="ENSPMRG00000012027.1"/>
</dbReference>
<dbReference type="OrthoDB" id="7305308at2759"/>
<dbReference type="GeneTree" id="ENSGT00950000183121"/>
<keyword evidence="2" id="KW-0808">Transferase</keyword>
<feature type="signal peptide" evidence="4">
    <location>
        <begin position="1"/>
        <end position="22"/>
    </location>
</feature>
<protein>
    <submittedName>
        <fullName evidence="6">Diamine acetyltransferase 1-like</fullName>
    </submittedName>
</protein>
<keyword evidence="3" id="KW-0012">Acyltransferase</keyword>
<dbReference type="Gene3D" id="3.40.630.30">
    <property type="match status" value="1"/>
</dbReference>
<dbReference type="PANTHER" id="PTHR10545:SF51">
    <property type="entry name" value="THIALYSINE N-EPSILON-ACETYLTRANSFERASE"/>
    <property type="match status" value="1"/>
</dbReference>
<evidence type="ECO:0000256" key="2">
    <source>
        <dbReference type="ARBA" id="ARBA00022679"/>
    </source>
</evidence>
<dbReference type="FunFam" id="3.40.630.30:FF:000064">
    <property type="entry name" value="GNAT family acetyltransferase"/>
    <property type="match status" value="1"/>
</dbReference>
<dbReference type="InterPro" id="IPR051016">
    <property type="entry name" value="Diverse_Substrate_AcTransf"/>
</dbReference>
<reference evidence="6" key="3">
    <citation type="submission" date="2025-09" db="UniProtKB">
        <authorList>
            <consortium name="Ensembl"/>
        </authorList>
    </citation>
    <scope>IDENTIFICATION</scope>
</reference>
<dbReference type="GO" id="GO:0008080">
    <property type="term" value="F:N-acetyltransferase activity"/>
    <property type="evidence" value="ECO:0007669"/>
    <property type="project" value="TreeGrafter"/>
</dbReference>
<evidence type="ECO:0000256" key="4">
    <source>
        <dbReference type="SAM" id="SignalP"/>
    </source>
</evidence>
<dbReference type="InterPro" id="IPR016181">
    <property type="entry name" value="Acyl_CoA_acyltransferase"/>
</dbReference>
<dbReference type="GeneID" id="114582313"/>
<accession>A0A670J410</accession>
<organism evidence="6 7">
    <name type="scientific">Podarcis muralis</name>
    <name type="common">Wall lizard</name>
    <name type="synonym">Lacerta muralis</name>
    <dbReference type="NCBI Taxonomy" id="64176"/>
    <lineage>
        <taxon>Eukaryota</taxon>
        <taxon>Metazoa</taxon>
        <taxon>Chordata</taxon>
        <taxon>Craniata</taxon>
        <taxon>Vertebrata</taxon>
        <taxon>Euteleostomi</taxon>
        <taxon>Lepidosauria</taxon>
        <taxon>Squamata</taxon>
        <taxon>Bifurcata</taxon>
        <taxon>Unidentata</taxon>
        <taxon>Episquamata</taxon>
        <taxon>Laterata</taxon>
        <taxon>Lacertibaenia</taxon>
        <taxon>Lacertidae</taxon>
        <taxon>Podarcis</taxon>
    </lineage>
</organism>
<dbReference type="PROSITE" id="PS51186">
    <property type="entry name" value="GNAT"/>
    <property type="match status" value="1"/>
</dbReference>
<gene>
    <name evidence="6" type="primary">LOC114582313</name>
</gene>
<dbReference type="AlphaFoldDB" id="A0A670J410"/>
<dbReference type="InterPro" id="IPR000182">
    <property type="entry name" value="GNAT_dom"/>
</dbReference>
<reference evidence="6 7" key="1">
    <citation type="journal article" date="2019" name="Proc. Natl. Acad. Sci. U.S.A.">
        <title>Regulatory changes in pterin and carotenoid genes underlie balanced color polymorphisms in the wall lizard.</title>
        <authorList>
            <person name="Andrade P."/>
            <person name="Pinho C."/>
            <person name="Perez I de Lanuza G."/>
            <person name="Afonso S."/>
            <person name="Brejcha J."/>
            <person name="Rubin C.J."/>
            <person name="Wallerman O."/>
            <person name="Pereira P."/>
            <person name="Sabatino S.J."/>
            <person name="Bellati A."/>
            <person name="Pellitteri-Rosa D."/>
            <person name="Bosakova Z."/>
            <person name="Bunikis I."/>
            <person name="Carretero M.A."/>
            <person name="Feiner N."/>
            <person name="Marsik P."/>
            <person name="Pauperio F."/>
            <person name="Salvi D."/>
            <person name="Soler L."/>
            <person name="While G.M."/>
            <person name="Uller T."/>
            <person name="Font E."/>
            <person name="Andersson L."/>
            <person name="Carneiro M."/>
        </authorList>
    </citation>
    <scope>NUCLEOTIDE SEQUENCE</scope>
</reference>
<evidence type="ECO:0000259" key="5">
    <source>
        <dbReference type="PROSITE" id="PS51186"/>
    </source>
</evidence>
<proteinExistence type="inferred from homology"/>
<evidence type="ECO:0000256" key="1">
    <source>
        <dbReference type="ARBA" id="ARBA00008694"/>
    </source>
</evidence>
<dbReference type="Pfam" id="PF00583">
    <property type="entry name" value="Acetyltransf_1"/>
    <property type="match status" value="1"/>
</dbReference>
<dbReference type="KEGG" id="pmua:114582313"/>
<dbReference type="Proteomes" id="UP000472272">
    <property type="component" value="Chromosome 13"/>
</dbReference>
<keyword evidence="4" id="KW-0732">Signal</keyword>
<comment type="similarity">
    <text evidence="1">Belongs to the acetyltransferase family.</text>
</comment>
<dbReference type="SUPFAM" id="SSF55729">
    <property type="entry name" value="Acyl-CoA N-acyltransferases (Nat)"/>
    <property type="match status" value="1"/>
</dbReference>
<reference evidence="6" key="2">
    <citation type="submission" date="2025-08" db="UniProtKB">
        <authorList>
            <consortium name="Ensembl"/>
        </authorList>
    </citation>
    <scope>IDENTIFICATION</scope>
</reference>
<feature type="chain" id="PRO_5025425541" evidence="4">
    <location>
        <begin position="23"/>
        <end position="230"/>
    </location>
</feature>
<name>A0A670J410_PODMU</name>
<dbReference type="RefSeq" id="XP_028559080.1">
    <property type="nucleotide sequence ID" value="XM_028703247.1"/>
</dbReference>